<dbReference type="PIRSF" id="PIRSF003230">
    <property type="entry name" value="YbgC"/>
    <property type="match status" value="1"/>
</dbReference>
<comment type="similarity">
    <text evidence="1">Belongs to the 4-hydroxybenzoyl-CoA thioesterase family.</text>
</comment>
<keyword evidence="4" id="KW-1185">Reference proteome</keyword>
<dbReference type="SUPFAM" id="SSF54637">
    <property type="entry name" value="Thioesterase/thiol ester dehydrase-isomerase"/>
    <property type="match status" value="1"/>
</dbReference>
<dbReference type="InterPro" id="IPR006684">
    <property type="entry name" value="YbgC/YbaW"/>
</dbReference>
<proteinExistence type="inferred from homology"/>
<dbReference type="OrthoDB" id="9801517at2"/>
<dbReference type="PANTHER" id="PTHR31793:SF27">
    <property type="entry name" value="NOVEL THIOESTERASE SUPERFAMILY DOMAIN AND SAPOSIN A-TYPE DOMAIN CONTAINING PROTEIN (0610012H03RIK)"/>
    <property type="match status" value="1"/>
</dbReference>
<accession>A0A1I6QNH1</accession>
<keyword evidence="2 3" id="KW-0378">Hydrolase</keyword>
<dbReference type="InterPro" id="IPR050563">
    <property type="entry name" value="4-hydroxybenzoyl-CoA_TE"/>
</dbReference>
<dbReference type="PANTHER" id="PTHR31793">
    <property type="entry name" value="4-HYDROXYBENZOYL-COA THIOESTERASE FAMILY MEMBER"/>
    <property type="match status" value="1"/>
</dbReference>
<dbReference type="Gene3D" id="3.10.129.10">
    <property type="entry name" value="Hotdog Thioesterase"/>
    <property type="match status" value="1"/>
</dbReference>
<protein>
    <submittedName>
        <fullName evidence="3">Acyl-CoA thioester hydrolase/thioesterase-3</fullName>
    </submittedName>
</protein>
<evidence type="ECO:0000313" key="4">
    <source>
        <dbReference type="Proteomes" id="UP000198660"/>
    </source>
</evidence>
<dbReference type="EMBL" id="FPAA01000003">
    <property type="protein sequence ID" value="SFS53934.1"/>
    <property type="molecule type" value="Genomic_DNA"/>
</dbReference>
<dbReference type="CDD" id="cd00586">
    <property type="entry name" value="4HBT"/>
    <property type="match status" value="1"/>
</dbReference>
<dbReference type="AlphaFoldDB" id="A0A1I6QNH1"/>
<evidence type="ECO:0000313" key="3">
    <source>
        <dbReference type="EMBL" id="SFS53934.1"/>
    </source>
</evidence>
<reference evidence="4" key="1">
    <citation type="submission" date="2016-10" db="EMBL/GenBank/DDBJ databases">
        <authorList>
            <person name="Varghese N."/>
            <person name="Submissions S."/>
        </authorList>
    </citation>
    <scope>NUCLEOTIDE SEQUENCE [LARGE SCALE GENOMIC DNA]</scope>
    <source>
        <strain evidence="4">DSM 45789</strain>
    </source>
</reference>
<dbReference type="NCBIfam" id="TIGR00051">
    <property type="entry name" value="YbgC/FadM family acyl-CoA thioesterase"/>
    <property type="match status" value="1"/>
</dbReference>
<dbReference type="Proteomes" id="UP000198660">
    <property type="component" value="Unassembled WGS sequence"/>
</dbReference>
<gene>
    <name evidence="3" type="ORF">SAMN05444972_103266</name>
</gene>
<dbReference type="InterPro" id="IPR029069">
    <property type="entry name" value="HotDog_dom_sf"/>
</dbReference>
<dbReference type="GO" id="GO:0047617">
    <property type="term" value="F:fatty acyl-CoA hydrolase activity"/>
    <property type="evidence" value="ECO:0007669"/>
    <property type="project" value="TreeGrafter"/>
</dbReference>
<evidence type="ECO:0000256" key="1">
    <source>
        <dbReference type="ARBA" id="ARBA00005953"/>
    </source>
</evidence>
<sequence length="134" mass="15706">MKHQFEVTVRSTDVDMIGHVNHAKYLEYFEWARFDWMKQIGFTIEEMQRRKLMAVVVHVSIHYRKEVKMDETVRIFSEPTRLGGKSSVLTQRMYDGAGNLVCEAEITCVFIDAIKRKAAPIPEEFSAMFEQLEK</sequence>
<dbReference type="RefSeq" id="WP_091835175.1">
    <property type="nucleotide sequence ID" value="NZ_FPAA01000003.1"/>
</dbReference>
<organism evidence="3 4">
    <name type="scientific">Marininema halotolerans</name>
    <dbReference type="NCBI Taxonomy" id="1155944"/>
    <lineage>
        <taxon>Bacteria</taxon>
        <taxon>Bacillati</taxon>
        <taxon>Bacillota</taxon>
        <taxon>Bacilli</taxon>
        <taxon>Bacillales</taxon>
        <taxon>Thermoactinomycetaceae</taxon>
        <taxon>Marininema</taxon>
    </lineage>
</organism>
<name>A0A1I6QNH1_9BACL</name>
<dbReference type="Pfam" id="PF13279">
    <property type="entry name" value="4HBT_2"/>
    <property type="match status" value="1"/>
</dbReference>
<evidence type="ECO:0000256" key="2">
    <source>
        <dbReference type="ARBA" id="ARBA00022801"/>
    </source>
</evidence>